<dbReference type="EMBL" id="JAOWRF010000344">
    <property type="protein sequence ID" value="MCV3216603.1"/>
    <property type="molecule type" value="Genomic_DNA"/>
</dbReference>
<sequence length="276" mass="30723">MKYLMNNRDRLKKPQIIGLLPAGGHATRISPLPLSKELYPIGFRSVGDESNLRPKVVCHYLLEKMQLAGIDKAYFILRSGKWDIPSYFGDGGVVSMNLGYLMMNLPFGVPFTLDQAYPFVGDALVALGFPDILFQPEDAFKLIIARQQASDADVVLGLFPTDQPQKAGMVDFDDTGRVRLIIEKPPQSNLQYMWGIALWKPTFTEFLHQYLITLNPDSNLSKLPEIPIGNVIQAAIQQGFHVEAEAFPDGTYLDIGTPDDLVRAVCQFTACNNNLS</sequence>
<evidence type="ECO:0000256" key="1">
    <source>
        <dbReference type="ARBA" id="ARBA00001946"/>
    </source>
</evidence>
<dbReference type="InterPro" id="IPR029044">
    <property type="entry name" value="Nucleotide-diphossugar_trans"/>
</dbReference>
<accession>A0ABT3B5G4</accession>
<evidence type="ECO:0000259" key="12">
    <source>
        <dbReference type="Pfam" id="PF00483"/>
    </source>
</evidence>
<organism evidence="13 14">
    <name type="scientific">Plectonema radiosum NIES-515</name>
    <dbReference type="NCBI Taxonomy" id="2986073"/>
    <lineage>
        <taxon>Bacteria</taxon>
        <taxon>Bacillati</taxon>
        <taxon>Cyanobacteriota</taxon>
        <taxon>Cyanophyceae</taxon>
        <taxon>Oscillatoriophycideae</taxon>
        <taxon>Oscillatoriales</taxon>
        <taxon>Microcoleaceae</taxon>
        <taxon>Plectonema</taxon>
    </lineage>
</organism>
<dbReference type="InterPro" id="IPR005835">
    <property type="entry name" value="NTP_transferase_dom"/>
</dbReference>
<evidence type="ECO:0000256" key="11">
    <source>
        <dbReference type="ARBA" id="ARBA00049336"/>
    </source>
</evidence>
<evidence type="ECO:0000256" key="10">
    <source>
        <dbReference type="ARBA" id="ARBA00032598"/>
    </source>
</evidence>
<evidence type="ECO:0000256" key="8">
    <source>
        <dbReference type="ARBA" id="ARBA00022842"/>
    </source>
</evidence>
<keyword evidence="14" id="KW-1185">Reference proteome</keyword>
<protein>
    <recommendedName>
        <fullName evidence="4">Glucose-1-phosphate thymidylyltransferase</fullName>
        <ecNumber evidence="3">2.7.7.24</ecNumber>
    </recommendedName>
    <alternativeName>
        <fullName evidence="10">dTDP-glucose pyrophosphorylase</fullName>
    </alternativeName>
    <alternativeName>
        <fullName evidence="9">dTDP-glucose synthase</fullName>
    </alternativeName>
</protein>
<reference evidence="13 14" key="1">
    <citation type="submission" date="2022-10" db="EMBL/GenBank/DDBJ databases">
        <title>Identification of biosynthetic pathway for the production of the potent trypsin inhibitor radiosumin.</title>
        <authorList>
            <person name="Fewer D.P."/>
            <person name="Delbaje E."/>
            <person name="Ouyang X."/>
            <person name="Agostino P.D."/>
            <person name="Wahlsten M."/>
            <person name="Jokela J."/>
            <person name="Permi P."/>
            <person name="Haapaniemi E."/>
            <person name="Koistinen H."/>
        </authorList>
    </citation>
    <scope>NUCLEOTIDE SEQUENCE [LARGE SCALE GENOMIC DNA]</scope>
    <source>
        <strain evidence="13 14">NIES-515</strain>
    </source>
</reference>
<keyword evidence="7" id="KW-0479">Metal-binding</keyword>
<dbReference type="Proteomes" id="UP001526143">
    <property type="component" value="Unassembled WGS sequence"/>
</dbReference>
<dbReference type="Pfam" id="PF00483">
    <property type="entry name" value="NTP_transferase"/>
    <property type="match status" value="1"/>
</dbReference>
<evidence type="ECO:0000256" key="5">
    <source>
        <dbReference type="ARBA" id="ARBA00022679"/>
    </source>
</evidence>
<comment type="cofactor">
    <cofactor evidence="1">
        <name>Mg(2+)</name>
        <dbReference type="ChEBI" id="CHEBI:18420"/>
    </cofactor>
</comment>
<proteinExistence type="inferred from homology"/>
<comment type="similarity">
    <text evidence="2">Belongs to the glucose-1-phosphate thymidylyltransferase family.</text>
</comment>
<keyword evidence="6" id="KW-0548">Nucleotidyltransferase</keyword>
<keyword evidence="8" id="KW-0460">Magnesium</keyword>
<name>A0ABT3B5G4_9CYAN</name>
<feature type="domain" description="Nucleotidyl transferase" evidence="12">
    <location>
        <begin position="20"/>
        <end position="267"/>
    </location>
</feature>
<evidence type="ECO:0000256" key="7">
    <source>
        <dbReference type="ARBA" id="ARBA00022723"/>
    </source>
</evidence>
<evidence type="ECO:0000256" key="4">
    <source>
        <dbReference type="ARBA" id="ARBA00017654"/>
    </source>
</evidence>
<evidence type="ECO:0000256" key="6">
    <source>
        <dbReference type="ARBA" id="ARBA00022695"/>
    </source>
</evidence>
<dbReference type="PANTHER" id="PTHR43532:SF1">
    <property type="entry name" value="GLUCOSE-1-PHOSPHATE THYMIDYLYLTRANSFERASE 1"/>
    <property type="match status" value="1"/>
</dbReference>
<dbReference type="InterPro" id="IPR005907">
    <property type="entry name" value="G1P_thy_trans_s"/>
</dbReference>
<dbReference type="RefSeq" id="WP_263748259.1">
    <property type="nucleotide sequence ID" value="NZ_JAOWRF010000344.1"/>
</dbReference>
<dbReference type="PANTHER" id="PTHR43532">
    <property type="entry name" value="GLUCOSE-1-PHOSPHATE THYMIDYLYLTRANSFERASE"/>
    <property type="match status" value="1"/>
</dbReference>
<dbReference type="Gene3D" id="3.90.550.10">
    <property type="entry name" value="Spore Coat Polysaccharide Biosynthesis Protein SpsA, Chain A"/>
    <property type="match status" value="1"/>
</dbReference>
<evidence type="ECO:0000256" key="9">
    <source>
        <dbReference type="ARBA" id="ARBA00032492"/>
    </source>
</evidence>
<comment type="catalytic activity">
    <reaction evidence="11">
        <text>dTTP + alpha-D-glucose 1-phosphate + H(+) = dTDP-alpha-D-glucose + diphosphate</text>
        <dbReference type="Rhea" id="RHEA:15225"/>
        <dbReference type="ChEBI" id="CHEBI:15378"/>
        <dbReference type="ChEBI" id="CHEBI:33019"/>
        <dbReference type="ChEBI" id="CHEBI:37568"/>
        <dbReference type="ChEBI" id="CHEBI:57477"/>
        <dbReference type="ChEBI" id="CHEBI:58601"/>
        <dbReference type="EC" id="2.7.7.24"/>
    </reaction>
</comment>
<evidence type="ECO:0000313" key="14">
    <source>
        <dbReference type="Proteomes" id="UP001526143"/>
    </source>
</evidence>
<evidence type="ECO:0000256" key="2">
    <source>
        <dbReference type="ARBA" id="ARBA00010480"/>
    </source>
</evidence>
<gene>
    <name evidence="13" type="ORF">OGM63_24370</name>
</gene>
<comment type="caution">
    <text evidence="13">The sequence shown here is derived from an EMBL/GenBank/DDBJ whole genome shotgun (WGS) entry which is preliminary data.</text>
</comment>
<dbReference type="SUPFAM" id="SSF53448">
    <property type="entry name" value="Nucleotide-diphospho-sugar transferases"/>
    <property type="match status" value="1"/>
</dbReference>
<evidence type="ECO:0000256" key="3">
    <source>
        <dbReference type="ARBA" id="ARBA00012461"/>
    </source>
</evidence>
<dbReference type="EC" id="2.7.7.24" evidence="3"/>
<evidence type="ECO:0000313" key="13">
    <source>
        <dbReference type="EMBL" id="MCV3216603.1"/>
    </source>
</evidence>
<keyword evidence="5" id="KW-0808">Transferase</keyword>